<dbReference type="InterPro" id="IPR050627">
    <property type="entry name" value="Nitroreductase/BluB"/>
</dbReference>
<dbReference type="PANTHER" id="PTHR23026">
    <property type="entry name" value="NADPH NITROREDUCTASE"/>
    <property type="match status" value="1"/>
</dbReference>
<dbReference type="RefSeq" id="WP_248813148.1">
    <property type="nucleotide sequence ID" value="NZ_JALKFT010000002.1"/>
</dbReference>
<gene>
    <name evidence="2" type="ORF">MXD59_02240</name>
</gene>
<dbReference type="Pfam" id="PF00881">
    <property type="entry name" value="Nitroreductase"/>
    <property type="match status" value="1"/>
</dbReference>
<dbReference type="InterPro" id="IPR000415">
    <property type="entry name" value="Nitroreductase-like"/>
</dbReference>
<evidence type="ECO:0000313" key="3">
    <source>
        <dbReference type="Proteomes" id="UP001201873"/>
    </source>
</evidence>
<dbReference type="PANTHER" id="PTHR23026:SF123">
    <property type="entry name" value="NAD(P)H NITROREDUCTASE RV3131-RELATED"/>
    <property type="match status" value="1"/>
</dbReference>
<name>A0ABT0JST5_9ACTN</name>
<protein>
    <submittedName>
        <fullName evidence="2">Nitroreductase family protein</fullName>
    </submittedName>
</protein>
<comment type="caution">
    <text evidence="2">The sequence shown here is derived from an EMBL/GenBank/DDBJ whole genome shotgun (WGS) entry which is preliminary data.</text>
</comment>
<reference evidence="2 3" key="1">
    <citation type="submission" date="2022-04" db="EMBL/GenBank/DDBJ databases">
        <title>Genome diversity in the genus Frankia.</title>
        <authorList>
            <person name="Carlos-Shanley C."/>
            <person name="Hahn D."/>
        </authorList>
    </citation>
    <scope>NUCLEOTIDE SEQUENCE [LARGE SCALE GENOMIC DNA]</scope>
    <source>
        <strain evidence="2 3">Ag45/Mut15</strain>
    </source>
</reference>
<dbReference type="InterPro" id="IPR029479">
    <property type="entry name" value="Nitroreductase"/>
</dbReference>
<dbReference type="NCBIfam" id="NF047509">
    <property type="entry name" value="Rv3131_FMN_oxido"/>
    <property type="match status" value="1"/>
</dbReference>
<keyword evidence="3" id="KW-1185">Reference proteome</keyword>
<accession>A0ABT0JST5</accession>
<sequence>MVTSTTTMSADLARSAVETAILAPSIHNSQPWRWRLRDGVLELRADLTRATPVADPDHRQLVMSCGAALFHAWVSLRAAGLAVQIDELPDGPDITHGRLATLRVIGTSAPAPGDLALASAVHHRHTDRRPFDPADLPAEVVHGLRRAAEEEGGWLDSLASREARVELSVVLAHADWIETHDPAYQAELLHWSRTDPDATDGVPRGVVVGSEEPRQSEFSLRDFDVIGEAGQQLREPRVERPGVLVLGTDGDDPESWLHAGRALARVLVVATAAGLAASPLGQAIDLESTRALVREATGGMGTAQMILRIGYPDPAAQPLPPTRRRPVTEVLDLADQAPA</sequence>
<evidence type="ECO:0000259" key="1">
    <source>
        <dbReference type="Pfam" id="PF00881"/>
    </source>
</evidence>
<dbReference type="SUPFAM" id="SSF55469">
    <property type="entry name" value="FMN-dependent nitroreductase-like"/>
    <property type="match status" value="2"/>
</dbReference>
<evidence type="ECO:0000313" key="2">
    <source>
        <dbReference type="EMBL" id="MCK9874612.1"/>
    </source>
</evidence>
<feature type="domain" description="Nitroreductase" evidence="1">
    <location>
        <begin position="123"/>
        <end position="311"/>
    </location>
</feature>
<organism evidence="2 3">
    <name type="scientific">Frankia umida</name>
    <dbReference type="NCBI Taxonomy" id="573489"/>
    <lineage>
        <taxon>Bacteria</taxon>
        <taxon>Bacillati</taxon>
        <taxon>Actinomycetota</taxon>
        <taxon>Actinomycetes</taxon>
        <taxon>Frankiales</taxon>
        <taxon>Frankiaceae</taxon>
        <taxon>Frankia</taxon>
    </lineage>
</organism>
<dbReference type="EMBL" id="JALKFT010000002">
    <property type="protein sequence ID" value="MCK9874612.1"/>
    <property type="molecule type" value="Genomic_DNA"/>
</dbReference>
<dbReference type="Proteomes" id="UP001201873">
    <property type="component" value="Unassembled WGS sequence"/>
</dbReference>
<dbReference type="Gene3D" id="3.40.109.30">
    <property type="entry name" value="putative nitroreductase (tm1586), domain 2"/>
    <property type="match status" value="1"/>
</dbReference>
<dbReference type="Gene3D" id="3.40.109.10">
    <property type="entry name" value="NADH Oxidase"/>
    <property type="match status" value="1"/>
</dbReference>
<proteinExistence type="predicted"/>